<evidence type="ECO:0000313" key="3">
    <source>
        <dbReference type="Proteomes" id="UP001164557"/>
    </source>
</evidence>
<proteinExistence type="predicted"/>
<reference evidence="2" key="1">
    <citation type="submission" date="2021-09" db="EMBL/GenBank/DDBJ databases">
        <title>Lactobacillus species from Apis mellifera, Switzerland.</title>
        <authorList>
            <person name="Pfister J."/>
            <person name="Brown A."/>
            <person name="Neumann P."/>
            <person name="Collaud A."/>
            <person name="Retschnig G."/>
            <person name="Perreten V."/>
        </authorList>
    </citation>
    <scope>NUCLEOTIDE SEQUENCE</scope>
    <source>
        <strain evidence="2">IBH002</strain>
    </source>
</reference>
<dbReference type="RefSeq" id="WP_046326515.1">
    <property type="nucleotide sequence ID" value="NZ_CP084389.1"/>
</dbReference>
<evidence type="ECO:0000259" key="1">
    <source>
        <dbReference type="Pfam" id="PF13088"/>
    </source>
</evidence>
<dbReference type="AlphaFoldDB" id="A0AA47B3Z9"/>
<keyword evidence="3" id="KW-1185">Reference proteome</keyword>
<sequence>MELQESLTAKFDRTMLLPDSGIQSHASNLLILPDGDTLCTWFSGTEEGTDDITIFMAELRAGTDSWSKPVPMSNNPGRSDQNPVLFAAPDGDIWLLYTSQVGGNEDTAIIQYRVSHDNGKTWSLQSNLFPGESGLFIRHPLVVTANGEWLLPLYHCVVKNDGKPWDGSYDYSCVRVSQDSGQTWKEYEVPDSQGCVQMSIVKLQNNAGYVGFFRSRWADNIYRSFSNDGSSWTPPKAIDLPNNNSSIQAALLPYGNIILAFNKSSAEDATVRRLSLFSEKTTAKDTSNKKAAKTAFWGAPRAPLTVAISEDNGKTWPYVRNIAEGSGYALTNNSKDKKNKEFSYPSVKPTINGKIALTFTYFRQNIAFVEFTEDWVKEEKE</sequence>
<dbReference type="Gene3D" id="2.120.10.10">
    <property type="match status" value="1"/>
</dbReference>
<evidence type="ECO:0000313" key="2">
    <source>
        <dbReference type="EMBL" id="UZX29721.1"/>
    </source>
</evidence>
<dbReference type="PANTHER" id="PTHR43752:SF2">
    <property type="entry name" value="BNR_ASP-BOX REPEAT FAMILY PROTEIN"/>
    <property type="match status" value="1"/>
</dbReference>
<dbReference type="SUPFAM" id="SSF50939">
    <property type="entry name" value="Sialidases"/>
    <property type="match status" value="1"/>
</dbReference>
<dbReference type="Proteomes" id="UP001164557">
    <property type="component" value="Chromosome"/>
</dbReference>
<dbReference type="Pfam" id="PF13088">
    <property type="entry name" value="BNR_2"/>
    <property type="match status" value="1"/>
</dbReference>
<dbReference type="CDD" id="cd15482">
    <property type="entry name" value="Sialidase_non-viral"/>
    <property type="match status" value="1"/>
</dbReference>
<name>A0AA47B3Z9_9LACO</name>
<dbReference type="InterPro" id="IPR011040">
    <property type="entry name" value="Sialidase"/>
</dbReference>
<accession>A0AA47B3Z9</accession>
<protein>
    <submittedName>
        <fullName evidence="2">Exo-alpha-sialidase</fullName>
    </submittedName>
</protein>
<organism evidence="2 3">
    <name type="scientific">Lactobacillus helsingborgensis</name>
    <dbReference type="NCBI Taxonomy" id="1218494"/>
    <lineage>
        <taxon>Bacteria</taxon>
        <taxon>Bacillati</taxon>
        <taxon>Bacillota</taxon>
        <taxon>Bacilli</taxon>
        <taxon>Lactobacillales</taxon>
        <taxon>Lactobacillaceae</taxon>
        <taxon>Lactobacillus</taxon>
    </lineage>
</organism>
<dbReference type="InterPro" id="IPR036278">
    <property type="entry name" value="Sialidase_sf"/>
</dbReference>
<dbReference type="PANTHER" id="PTHR43752">
    <property type="entry name" value="BNR/ASP-BOX REPEAT FAMILY PROTEIN"/>
    <property type="match status" value="1"/>
</dbReference>
<dbReference type="EMBL" id="CP084389">
    <property type="protein sequence ID" value="UZX29721.1"/>
    <property type="molecule type" value="Genomic_DNA"/>
</dbReference>
<gene>
    <name evidence="2" type="ORF">LDX53_00300</name>
</gene>
<feature type="domain" description="Sialidase" evidence="1">
    <location>
        <begin position="36"/>
        <end position="355"/>
    </location>
</feature>